<dbReference type="Proteomes" id="UP000049077">
    <property type="component" value="Unassembled WGS sequence"/>
</dbReference>
<comment type="caution">
    <text evidence="1">The sequence shown here is derived from an EMBL/GenBank/DDBJ whole genome shotgun (WGS) entry which is preliminary data.</text>
</comment>
<keyword evidence="2" id="KW-1185">Reference proteome</keyword>
<organism evidence="1 2">
    <name type="scientific">Vibrio crassostreae</name>
    <dbReference type="NCBI Taxonomy" id="246167"/>
    <lineage>
        <taxon>Bacteria</taxon>
        <taxon>Pseudomonadati</taxon>
        <taxon>Pseudomonadota</taxon>
        <taxon>Gammaproteobacteria</taxon>
        <taxon>Vibrionales</taxon>
        <taxon>Vibrionaceae</taxon>
        <taxon>Vibrio</taxon>
    </lineage>
</organism>
<dbReference type="EMBL" id="CCJX01000152">
    <property type="protein sequence ID" value="CDT48519.1"/>
    <property type="molecule type" value="Genomic_DNA"/>
</dbReference>
<gene>
    <name evidence="1" type="ORF">VCR4J5_650071</name>
</gene>
<reference evidence="1 2" key="1">
    <citation type="submission" date="2014-06" db="EMBL/GenBank/DDBJ databases">
        <authorList>
            <person name="Le Roux F."/>
        </authorList>
    </citation>
    <scope>NUCLEOTIDE SEQUENCE [LARGE SCALE GENOMIC DNA]</scope>
    <source>
        <strain evidence="1 2">J5-4</strain>
    </source>
</reference>
<proteinExistence type="predicted"/>
<evidence type="ECO:0000313" key="2">
    <source>
        <dbReference type="Proteomes" id="UP000049077"/>
    </source>
</evidence>
<protein>
    <submittedName>
        <fullName evidence="1">Uncharacterized protein</fullName>
    </submittedName>
</protein>
<name>A0ABM9QWG7_9VIBR</name>
<sequence>MLLVLSHGALNETHEKSCPVLRGSTRKAGDCPLFYLTRPSACCPRCCCASRYHPRTQR</sequence>
<evidence type="ECO:0000313" key="1">
    <source>
        <dbReference type="EMBL" id="CDT48519.1"/>
    </source>
</evidence>
<accession>A0ABM9QWG7</accession>